<keyword evidence="5 7" id="KW-0012">Acyltransferase</keyword>
<dbReference type="Pfam" id="PF01553">
    <property type="entry name" value="Acyltransferase"/>
    <property type="match status" value="1"/>
</dbReference>
<protein>
    <submittedName>
        <fullName evidence="7">Glyceronephosphate O-acyltransferase</fullName>
    </submittedName>
</protein>
<dbReference type="GO" id="GO:0012505">
    <property type="term" value="C:endomembrane system"/>
    <property type="evidence" value="ECO:0007669"/>
    <property type="project" value="UniProtKB-SubCell"/>
</dbReference>
<reference evidence="7" key="1">
    <citation type="journal article" date="2018" name="Genome Biol. Evol.">
        <title>Nephromyces encodes a urate metabolism pathway and predicted peroxisomes, demonstrating these are not ancient losses of apicomplexans.</title>
        <authorList>
            <person name="Paight C."/>
            <person name="Slamovits C.H."/>
            <person name="Saffo M.B."/>
            <person name="Lane C.E."/>
        </authorList>
    </citation>
    <scope>NUCLEOTIDE SEQUENCE</scope>
    <source>
        <strain evidence="7">Neph351</strain>
    </source>
</reference>
<evidence type="ECO:0000313" key="7">
    <source>
        <dbReference type="EMBL" id="AZL94482.1"/>
    </source>
</evidence>
<comment type="similarity">
    <text evidence="2">Belongs to the GPAT/DAPAT family.</text>
</comment>
<dbReference type="InterPro" id="IPR041728">
    <property type="entry name" value="GPAT/DHAPAT_LPLAT"/>
</dbReference>
<dbReference type="SUPFAM" id="SSF69593">
    <property type="entry name" value="Glycerol-3-phosphate (1)-acyltransferase"/>
    <property type="match status" value="1"/>
</dbReference>
<organism evidence="7">
    <name type="scientific">Nephromyces sp. MMRI</name>
    <dbReference type="NCBI Taxonomy" id="2496275"/>
    <lineage>
        <taxon>Eukaryota</taxon>
        <taxon>Sar</taxon>
        <taxon>Alveolata</taxon>
        <taxon>Apicomplexa</taxon>
        <taxon>Aconoidasida</taxon>
        <taxon>Nephromycida</taxon>
        <taxon>Nephromyces</taxon>
    </lineage>
</organism>
<dbReference type="SUPFAM" id="SSF51735">
    <property type="entry name" value="NAD(P)-binding Rossmann-fold domains"/>
    <property type="match status" value="1"/>
</dbReference>
<name>A0A3S8V347_9APIC</name>
<dbReference type="PANTHER" id="PTHR12563:SF17">
    <property type="entry name" value="DIHYDROXYACETONE PHOSPHATE ACYLTRANSFERASE"/>
    <property type="match status" value="1"/>
</dbReference>
<evidence type="ECO:0000256" key="2">
    <source>
        <dbReference type="ARBA" id="ARBA00007937"/>
    </source>
</evidence>
<dbReference type="Pfam" id="PF19277">
    <property type="entry name" value="GPAT_C"/>
    <property type="match status" value="1"/>
</dbReference>
<dbReference type="GO" id="GO:0006631">
    <property type="term" value="P:fatty acid metabolic process"/>
    <property type="evidence" value="ECO:0007669"/>
    <property type="project" value="TreeGrafter"/>
</dbReference>
<dbReference type="InterPro" id="IPR022284">
    <property type="entry name" value="GPAT/DHAPAT"/>
</dbReference>
<evidence type="ECO:0000256" key="5">
    <source>
        <dbReference type="ARBA" id="ARBA00023315"/>
    </source>
</evidence>
<dbReference type="EMBL" id="MK266120">
    <property type="protein sequence ID" value="AZL94482.1"/>
    <property type="molecule type" value="mRNA"/>
</dbReference>
<dbReference type="InterPro" id="IPR002123">
    <property type="entry name" value="Plipid/glycerol_acylTrfase"/>
</dbReference>
<accession>A0A3S8V347</accession>
<dbReference type="Gene3D" id="3.40.50.720">
    <property type="entry name" value="NAD(P)-binding Rossmann-like Domain"/>
    <property type="match status" value="1"/>
</dbReference>
<evidence type="ECO:0000256" key="3">
    <source>
        <dbReference type="ARBA" id="ARBA00022679"/>
    </source>
</evidence>
<evidence type="ECO:0000259" key="6">
    <source>
        <dbReference type="SMART" id="SM00563"/>
    </source>
</evidence>
<dbReference type="InterPro" id="IPR045520">
    <property type="entry name" value="GPAT/DHAPAT_C"/>
</dbReference>
<evidence type="ECO:0000256" key="1">
    <source>
        <dbReference type="ARBA" id="ARBA00004184"/>
    </source>
</evidence>
<keyword evidence="3 7" id="KW-0808">Transferase</keyword>
<dbReference type="InterPro" id="IPR036291">
    <property type="entry name" value="NAD(P)-bd_dom_sf"/>
</dbReference>
<proteinExistence type="evidence at transcript level"/>
<dbReference type="GO" id="GO:0019432">
    <property type="term" value="P:triglyceride biosynthetic process"/>
    <property type="evidence" value="ECO:0007669"/>
    <property type="project" value="TreeGrafter"/>
</dbReference>
<dbReference type="PANTHER" id="PTHR12563">
    <property type="entry name" value="GLYCEROL-3-PHOSPHATE ACYLTRANSFERASE"/>
    <property type="match status" value="1"/>
</dbReference>
<dbReference type="GO" id="GO:0008654">
    <property type="term" value="P:phospholipid biosynthetic process"/>
    <property type="evidence" value="ECO:0007669"/>
    <property type="project" value="TreeGrafter"/>
</dbReference>
<dbReference type="Pfam" id="PF07993">
    <property type="entry name" value="NAD_binding_4"/>
    <property type="match status" value="1"/>
</dbReference>
<comment type="subcellular location">
    <subcellularLocation>
        <location evidence="1">Endomembrane system</location>
        <topology evidence="1">Peripheral membrane protein</topology>
    </subcellularLocation>
</comment>
<dbReference type="GO" id="GO:0031966">
    <property type="term" value="C:mitochondrial membrane"/>
    <property type="evidence" value="ECO:0007669"/>
    <property type="project" value="TreeGrafter"/>
</dbReference>
<sequence length="1259" mass="144309">MATLAQSIRFVSFFYGNQTIFITGSTSTVGKSVLAKLLLLQSTKNATKTKFYLLIRRKATVTGSTRFRTEILASPFFQHLEAAVGPVTFQNLVKKISVVEGDAKLENLGIHFRICRKLLNEVSIIFNLAGSSLYEQDIQQSATVLGASRVLQFAESCRKLISFIHLSTAYASAFNTGRIEEKSYSLQHSLDDILKDLRAPFCSEQLSATIGAFPTPAFFTKYVAEQLLVTKKRESTPLCIIRPSIIGCLYNPSLPQWADKREILGATLLAAFFSNRDAVSCAIENADMGHVIPSNIVTDTIVVSAAVYSKFYRSHFINETVPILHCTPSKIETGVWVKAMESVLNSQMYNNLWKQYCESHNVLDFNDIEERECVSSNRRSTALKDISNYEMKLSWDSLYSKHPNHQELVVFDCLSKLLFTKNWYFENQNFTKLYQIFNGCEEYGFLLSPSRVDWSSYFSICMRHVALWSAKYHPELSSYSSDLYAVLTIPPFVDVKKSIKDECSSNDKHLLSDVLWAFNTPIRKLENSKNILKDVANRNEFDILLDKELNFRLQRLQNYNNLSESEKDLLRHSIYKRVAGNARYQLKALSTNHHSFSIRTLAYICSKFFGSIYNDLLVDEKALSELKVLIEAEHYPVLLIPTHKSYMDFLLLSFVFFVRGIKLPCILADDAFLRLPIANYFLKHSGAFFIRRNMNEDASPMFKSLLKEYFQQILISHKAIEFFIEGTRSRTGLLNSPKHGVISWAMELITKGKVEDVIAVPITIMYDRLYEEESLLHEQLGRPKEAESMKRIARASMSLQTYCGNVYMKIATPISLGTILKECQVHPMAVGVRREDSFLSKELNPHQSQQLFAGEACLVNEEKAPDSTLTIHNTKNDSVSITLYRTAVEATSLQVMESLLYFTYPTPTSLVSTILLLDINGIHIDDLLLQVHWLYNEVLRKEAHFLYSSPMRTMEESLTAVKEALSLLDKYVLMAAENVIKPKIIYKDFKSVLLLSFYKNQLIQIFQQKAIVCLSLYAVSNSCCHQQNSSTEEGILKEYEFLWTILKGVFLFHRPFNKYSALEVIRSSVQYGISIKDENQYKLNTAMNKQIRIFCECLWPFVESYWVMATTLLDLQVFDISQFVTLNNIQEGLNTSTKEITKEELIQRSHFLAESLFFKGKVRYYESCSHDTLKAALRSYQDMQIVEVVKAPDSKVRTSVMLTEYYRIPEHLQRLIDHIDRFRKGSLEEMNVLDAKAVVYSSVMKREQHSTEEPMIAKL</sequence>
<dbReference type="CDD" id="cd07993">
    <property type="entry name" value="LPLAT_DHAPAT-like"/>
    <property type="match status" value="1"/>
</dbReference>
<feature type="domain" description="Phospholipid/glycerol acyltransferase" evidence="6">
    <location>
        <begin position="637"/>
        <end position="767"/>
    </location>
</feature>
<dbReference type="SMART" id="SM00563">
    <property type="entry name" value="PlsC"/>
    <property type="match status" value="1"/>
</dbReference>
<dbReference type="GO" id="GO:0004366">
    <property type="term" value="F:glycerol-3-phosphate O-acyltransferase activity"/>
    <property type="evidence" value="ECO:0007669"/>
    <property type="project" value="TreeGrafter"/>
</dbReference>
<dbReference type="GO" id="GO:0006072">
    <property type="term" value="P:glycerol-3-phosphate metabolic process"/>
    <property type="evidence" value="ECO:0007669"/>
    <property type="project" value="TreeGrafter"/>
</dbReference>
<dbReference type="AlphaFoldDB" id="A0A3S8V347"/>
<dbReference type="InterPro" id="IPR013120">
    <property type="entry name" value="FAR_NAD-bd"/>
</dbReference>
<keyword evidence="4" id="KW-0472">Membrane</keyword>
<evidence type="ECO:0000256" key="4">
    <source>
        <dbReference type="ARBA" id="ARBA00023136"/>
    </source>
</evidence>